<comment type="caution">
    <text evidence="1">The sequence shown here is derived from an EMBL/GenBank/DDBJ whole genome shotgun (WGS) entry which is preliminary data.</text>
</comment>
<keyword evidence="2" id="KW-1185">Reference proteome</keyword>
<proteinExistence type="predicted"/>
<sequence length="127" mass="13652">MTQRLQHDDAVEEGRSADVPESMREVIKRFVGISLLINVPLSRSCRRGISEGKALAERAAAAVSSRITISNISCFDAPFCFGFCLGPLALFAFSPLLLLPPPRALLCSKSWGGKDMGLDRGSSKATP</sequence>
<dbReference type="EMBL" id="CM023491">
    <property type="protein sequence ID" value="KAH6941014.1"/>
    <property type="molecule type" value="Genomic_DNA"/>
</dbReference>
<evidence type="ECO:0000313" key="1">
    <source>
        <dbReference type="EMBL" id="KAH6941014.1"/>
    </source>
</evidence>
<evidence type="ECO:0000313" key="2">
    <source>
        <dbReference type="Proteomes" id="UP000821845"/>
    </source>
</evidence>
<reference evidence="1" key="1">
    <citation type="submission" date="2020-05" db="EMBL/GenBank/DDBJ databases">
        <title>Large-scale comparative analyses of tick genomes elucidate their genetic diversity and vector capacities.</title>
        <authorList>
            <person name="Jia N."/>
            <person name="Wang J."/>
            <person name="Shi W."/>
            <person name="Du L."/>
            <person name="Sun Y."/>
            <person name="Zhan W."/>
            <person name="Jiang J."/>
            <person name="Wang Q."/>
            <person name="Zhang B."/>
            <person name="Ji P."/>
            <person name="Sakyi L.B."/>
            <person name="Cui X."/>
            <person name="Yuan T."/>
            <person name="Jiang B."/>
            <person name="Yang W."/>
            <person name="Lam T.T.-Y."/>
            <person name="Chang Q."/>
            <person name="Ding S."/>
            <person name="Wang X."/>
            <person name="Zhu J."/>
            <person name="Ruan X."/>
            <person name="Zhao L."/>
            <person name="Wei J."/>
            <person name="Que T."/>
            <person name="Du C."/>
            <person name="Cheng J."/>
            <person name="Dai P."/>
            <person name="Han X."/>
            <person name="Huang E."/>
            <person name="Gao Y."/>
            <person name="Liu J."/>
            <person name="Shao H."/>
            <person name="Ye R."/>
            <person name="Li L."/>
            <person name="Wei W."/>
            <person name="Wang X."/>
            <person name="Wang C."/>
            <person name="Yang T."/>
            <person name="Huo Q."/>
            <person name="Li W."/>
            <person name="Guo W."/>
            <person name="Chen H."/>
            <person name="Zhou L."/>
            <person name="Ni X."/>
            <person name="Tian J."/>
            <person name="Zhou Y."/>
            <person name="Sheng Y."/>
            <person name="Liu T."/>
            <person name="Pan Y."/>
            <person name="Xia L."/>
            <person name="Li J."/>
            <person name="Zhao F."/>
            <person name="Cao W."/>
        </authorList>
    </citation>
    <scope>NUCLEOTIDE SEQUENCE</scope>
    <source>
        <strain evidence="1">Hyas-2018</strain>
    </source>
</reference>
<organism evidence="1 2">
    <name type="scientific">Hyalomma asiaticum</name>
    <name type="common">Tick</name>
    <dbReference type="NCBI Taxonomy" id="266040"/>
    <lineage>
        <taxon>Eukaryota</taxon>
        <taxon>Metazoa</taxon>
        <taxon>Ecdysozoa</taxon>
        <taxon>Arthropoda</taxon>
        <taxon>Chelicerata</taxon>
        <taxon>Arachnida</taxon>
        <taxon>Acari</taxon>
        <taxon>Parasitiformes</taxon>
        <taxon>Ixodida</taxon>
        <taxon>Ixodoidea</taxon>
        <taxon>Ixodidae</taxon>
        <taxon>Hyalomminae</taxon>
        <taxon>Hyalomma</taxon>
    </lineage>
</organism>
<accession>A0ACB7T4V0</accession>
<dbReference type="Proteomes" id="UP000821845">
    <property type="component" value="Chromosome 11"/>
</dbReference>
<gene>
    <name evidence="1" type="ORF">HPB50_012056</name>
</gene>
<protein>
    <submittedName>
        <fullName evidence="1">Uncharacterized protein</fullName>
    </submittedName>
</protein>
<name>A0ACB7T4V0_HYAAI</name>